<dbReference type="PROSITE" id="PS50949">
    <property type="entry name" value="HTH_GNTR"/>
    <property type="match status" value="1"/>
</dbReference>
<comment type="similarity">
    <text evidence="1">In the C-terminal section; belongs to the class-I pyridoxal-phosphate-dependent aminotransferase family.</text>
</comment>
<dbReference type="GO" id="GO:0003677">
    <property type="term" value="F:DNA binding"/>
    <property type="evidence" value="ECO:0007669"/>
    <property type="project" value="UniProtKB-KW"/>
</dbReference>
<dbReference type="Gene3D" id="3.90.1150.10">
    <property type="entry name" value="Aspartate Aminotransferase, domain 1"/>
    <property type="match status" value="1"/>
</dbReference>
<dbReference type="InterPro" id="IPR036390">
    <property type="entry name" value="WH_DNA-bd_sf"/>
</dbReference>
<dbReference type="Pfam" id="PF00392">
    <property type="entry name" value="GntR"/>
    <property type="match status" value="1"/>
</dbReference>
<dbReference type="GO" id="GO:0003700">
    <property type="term" value="F:DNA-binding transcription factor activity"/>
    <property type="evidence" value="ECO:0007669"/>
    <property type="project" value="InterPro"/>
</dbReference>
<dbReference type="Pfam" id="PF00155">
    <property type="entry name" value="Aminotran_1_2"/>
    <property type="match status" value="1"/>
</dbReference>
<accession>A0AA42GZ23</accession>
<feature type="domain" description="HTH gntR-type" evidence="6">
    <location>
        <begin position="12"/>
        <end position="80"/>
    </location>
</feature>
<dbReference type="InterPro" id="IPR015424">
    <property type="entry name" value="PyrdxlP-dep_Trfase"/>
</dbReference>
<protein>
    <submittedName>
        <fullName evidence="7">PLP-dependent aminotransferase family protein</fullName>
    </submittedName>
</protein>
<dbReference type="Gene3D" id="3.40.640.10">
    <property type="entry name" value="Type I PLP-dependent aspartate aminotransferase-like (Major domain)"/>
    <property type="match status" value="1"/>
</dbReference>
<evidence type="ECO:0000313" key="8">
    <source>
        <dbReference type="Proteomes" id="UP001158087"/>
    </source>
</evidence>
<keyword evidence="3" id="KW-0805">Transcription regulation</keyword>
<evidence type="ECO:0000256" key="5">
    <source>
        <dbReference type="ARBA" id="ARBA00023163"/>
    </source>
</evidence>
<gene>
    <name evidence="7" type="ORF">N7376_12345</name>
</gene>
<keyword evidence="7" id="KW-0808">Transferase</keyword>
<dbReference type="EMBL" id="JAODYY010000005">
    <property type="protein sequence ID" value="MDH0124787.1"/>
    <property type="molecule type" value="Genomic_DNA"/>
</dbReference>
<dbReference type="GO" id="GO:0008483">
    <property type="term" value="F:transaminase activity"/>
    <property type="evidence" value="ECO:0007669"/>
    <property type="project" value="UniProtKB-KW"/>
</dbReference>
<dbReference type="CDD" id="cd00609">
    <property type="entry name" value="AAT_like"/>
    <property type="match status" value="1"/>
</dbReference>
<dbReference type="Proteomes" id="UP001158087">
    <property type="component" value="Unassembled WGS sequence"/>
</dbReference>
<dbReference type="InterPro" id="IPR015421">
    <property type="entry name" value="PyrdxlP-dep_Trfase_major"/>
</dbReference>
<evidence type="ECO:0000256" key="3">
    <source>
        <dbReference type="ARBA" id="ARBA00023015"/>
    </source>
</evidence>
<evidence type="ECO:0000313" key="7">
    <source>
        <dbReference type="EMBL" id="MDH0124787.1"/>
    </source>
</evidence>
<dbReference type="PANTHER" id="PTHR46577">
    <property type="entry name" value="HTH-TYPE TRANSCRIPTIONAL REGULATORY PROTEIN GABR"/>
    <property type="match status" value="1"/>
</dbReference>
<keyword evidence="7" id="KW-0032">Aminotransferase</keyword>
<dbReference type="InterPro" id="IPR000524">
    <property type="entry name" value="Tscrpt_reg_HTH_GntR"/>
</dbReference>
<dbReference type="AlphaFoldDB" id="A0AA42GZ23"/>
<dbReference type="Gene3D" id="1.10.10.10">
    <property type="entry name" value="Winged helix-like DNA-binding domain superfamily/Winged helix DNA-binding domain"/>
    <property type="match status" value="1"/>
</dbReference>
<comment type="caution">
    <text evidence="7">The sequence shown here is derived from an EMBL/GenBank/DDBJ whole genome shotgun (WGS) entry which is preliminary data.</text>
</comment>
<evidence type="ECO:0000256" key="2">
    <source>
        <dbReference type="ARBA" id="ARBA00022898"/>
    </source>
</evidence>
<dbReference type="CDD" id="cd07377">
    <property type="entry name" value="WHTH_GntR"/>
    <property type="match status" value="1"/>
</dbReference>
<dbReference type="SUPFAM" id="SSF46785">
    <property type="entry name" value="Winged helix' DNA-binding domain"/>
    <property type="match status" value="1"/>
</dbReference>
<name>A0AA42GZ23_9HYPH</name>
<reference evidence="7" key="1">
    <citation type="submission" date="2022-09" db="EMBL/GenBank/DDBJ databases">
        <title>Intensive care unit water sources are persistently colonized with multi-drug resistant bacteria and are the site of extensive horizontal gene transfer of antibiotic resistance genes.</title>
        <authorList>
            <person name="Diorio-Toth L."/>
        </authorList>
    </citation>
    <scope>NUCLEOTIDE SEQUENCE</scope>
    <source>
        <strain evidence="7">GD04153</strain>
    </source>
</reference>
<proteinExistence type="inferred from homology"/>
<dbReference type="PANTHER" id="PTHR46577:SF1">
    <property type="entry name" value="HTH-TYPE TRANSCRIPTIONAL REGULATORY PROTEIN GABR"/>
    <property type="match status" value="1"/>
</dbReference>
<dbReference type="SUPFAM" id="SSF53383">
    <property type="entry name" value="PLP-dependent transferases"/>
    <property type="match status" value="1"/>
</dbReference>
<organism evidence="7 8">
    <name type="scientific">Brucella intermedia GD04153</name>
    <dbReference type="NCBI Taxonomy" id="2975438"/>
    <lineage>
        <taxon>Bacteria</taxon>
        <taxon>Pseudomonadati</taxon>
        <taxon>Pseudomonadota</taxon>
        <taxon>Alphaproteobacteria</taxon>
        <taxon>Hyphomicrobiales</taxon>
        <taxon>Brucellaceae</taxon>
        <taxon>Brucella/Ochrobactrum group</taxon>
        <taxon>Brucella</taxon>
    </lineage>
</organism>
<keyword evidence="2" id="KW-0663">Pyridoxal phosphate</keyword>
<dbReference type="InterPro" id="IPR015422">
    <property type="entry name" value="PyrdxlP-dep_Trfase_small"/>
</dbReference>
<evidence type="ECO:0000259" key="6">
    <source>
        <dbReference type="PROSITE" id="PS50949"/>
    </source>
</evidence>
<dbReference type="InterPro" id="IPR036388">
    <property type="entry name" value="WH-like_DNA-bd_sf"/>
</dbReference>
<keyword evidence="5" id="KW-0804">Transcription</keyword>
<dbReference type="GO" id="GO:0030170">
    <property type="term" value="F:pyridoxal phosphate binding"/>
    <property type="evidence" value="ECO:0007669"/>
    <property type="project" value="InterPro"/>
</dbReference>
<dbReference type="InterPro" id="IPR051446">
    <property type="entry name" value="HTH_trans_reg/aminotransferase"/>
</dbReference>
<evidence type="ECO:0000256" key="4">
    <source>
        <dbReference type="ARBA" id="ARBA00023125"/>
    </source>
</evidence>
<dbReference type="InterPro" id="IPR004839">
    <property type="entry name" value="Aminotransferase_I/II_large"/>
</dbReference>
<keyword evidence="4" id="KW-0238">DNA-binding</keyword>
<evidence type="ECO:0000256" key="1">
    <source>
        <dbReference type="ARBA" id="ARBA00005384"/>
    </source>
</evidence>
<sequence length="464" mass="50954">MWEPMLEMRKGVTKHRLLTEKIVDDIEKGILQPAMRMPTHRDLAHKLGLSVQTVSISYKEAERRGYLRGEVGRGTYVCNRVTERADRFMLDRDPSGTADLSIIRAVYTEAHENASRRLLEELSQSDNASFMRPCRPIAGLDRHRAVARDWLRNLSVDVDPGRIILTNGAAHGLFLAVAAVVQPGEVVLTESLTDHGIIGLANVIGFTLRGLPTDEQGILPDAFETACKAGDVRALVMIPTLGNPTSHLMGAGRRIAIAEIARRYDVCVIEDEVYKPILEEKLPSMPELLPDLGFFVTSFTKTVMTGLRTGYLVVPTQYSIRVTSILRVTSWSGVNLMGEMASRWIEDGTATELIEIQRSELRSRQAQVTDILGSHVAGNNPLSLCAWLKIPRNWSEDGLVRALANKGVAVTPSDPFVAGADRGSGGIRICLGGRLSRPALQTALETIRETFAQLPPVYDVGSIA</sequence>
<dbReference type="SMART" id="SM00345">
    <property type="entry name" value="HTH_GNTR"/>
    <property type="match status" value="1"/>
</dbReference>